<dbReference type="Pfam" id="PF04293">
    <property type="entry name" value="SpoVR"/>
    <property type="match status" value="1"/>
</dbReference>
<dbReference type="RefSeq" id="WP_146513633.1">
    <property type="nucleotide sequence ID" value="NZ_SJPI01000001.1"/>
</dbReference>
<gene>
    <name evidence="4" type="ORF">Pla22_10390</name>
</gene>
<dbReference type="Proteomes" id="UP000316598">
    <property type="component" value="Unassembled WGS sequence"/>
</dbReference>
<keyword evidence="5" id="KW-1185">Reference proteome</keyword>
<feature type="domain" description="SpoVR protein-like N-terminal" evidence="2">
    <location>
        <begin position="20"/>
        <end position="450"/>
    </location>
</feature>
<dbReference type="InterPro" id="IPR056174">
    <property type="entry name" value="SpoVR_N"/>
</dbReference>
<proteinExistence type="predicted"/>
<organism evidence="4 5">
    <name type="scientific">Rubripirellula amarantea</name>
    <dbReference type="NCBI Taxonomy" id="2527999"/>
    <lineage>
        <taxon>Bacteria</taxon>
        <taxon>Pseudomonadati</taxon>
        <taxon>Planctomycetota</taxon>
        <taxon>Planctomycetia</taxon>
        <taxon>Pirellulales</taxon>
        <taxon>Pirellulaceae</taxon>
        <taxon>Rubripirellula</taxon>
    </lineage>
</organism>
<dbReference type="OrthoDB" id="9784270at2"/>
<sequence length="525" mass="60372">MSVTPNATSTTSGLLYTGSDWNFDLLAKVHDAVEEIAVGEMGLNVYPNQIEVITSEQMLDAYASIGMPIMYPHWSYGKHYAREELLYRKGARALAYELVINSNPCVSYVMEENTMTMQTLVIAHAAFGHNHFFKNNHLFRQWTRADRVLDDLSYAKHFIASCEEKHGVMAVESLLDSAHALMNCGISKYAAPTKTNKQRELKAKERHEYEEANFSDLWRTLPQRTNNKFAPSRSTHPSSTGEGSLPACDLPEENVLRFLANHAPKLKDWQREILVIVSKNAQYFYPQRQTKLMNEGCATYVHYQIMNRLHDHGKIDDGAMLEFLHSHSSVVAQPDFDDRRFGGINPYALGFAMMRDIERICVDPDNEDRHWFPDIAGCGRPMDVLKELWAEYRDESFVLQFLSPRLIREMHLFSVSDDSRIPYLSVEAIHDESGYRQIRRSLASQYDLSRQEPEIEIVEADLSGNRRLSLVHRVRKNRLLAKEDCNRVLCHLANLWGYGVRLSEVNEEGETLERHEVVSMSMGYR</sequence>
<accession>A0A5C5WSE1</accession>
<evidence type="ECO:0000313" key="4">
    <source>
        <dbReference type="EMBL" id="TWT53410.1"/>
    </source>
</evidence>
<dbReference type="InterPro" id="IPR007390">
    <property type="entry name" value="Spore_V_R"/>
</dbReference>
<reference evidence="4 5" key="1">
    <citation type="submission" date="2019-02" db="EMBL/GenBank/DDBJ databases">
        <title>Deep-cultivation of Planctomycetes and their phenomic and genomic characterization uncovers novel biology.</title>
        <authorList>
            <person name="Wiegand S."/>
            <person name="Jogler M."/>
            <person name="Boedeker C."/>
            <person name="Pinto D."/>
            <person name="Vollmers J."/>
            <person name="Rivas-Marin E."/>
            <person name="Kohn T."/>
            <person name="Peeters S.H."/>
            <person name="Heuer A."/>
            <person name="Rast P."/>
            <person name="Oberbeckmann S."/>
            <person name="Bunk B."/>
            <person name="Jeske O."/>
            <person name="Meyerdierks A."/>
            <person name="Storesund J.E."/>
            <person name="Kallscheuer N."/>
            <person name="Luecker S."/>
            <person name="Lage O.M."/>
            <person name="Pohl T."/>
            <person name="Merkel B.J."/>
            <person name="Hornburger P."/>
            <person name="Mueller R.-W."/>
            <person name="Bruemmer F."/>
            <person name="Labrenz M."/>
            <person name="Spormann A.M."/>
            <person name="Op Den Camp H."/>
            <person name="Overmann J."/>
            <person name="Amann R."/>
            <person name="Jetten M.S.M."/>
            <person name="Mascher T."/>
            <person name="Medema M.H."/>
            <person name="Devos D.P."/>
            <person name="Kaster A.-K."/>
            <person name="Ovreas L."/>
            <person name="Rohde M."/>
            <person name="Galperin M.Y."/>
            <person name="Jogler C."/>
        </authorList>
    </citation>
    <scope>NUCLEOTIDE SEQUENCE [LARGE SCALE GENOMIC DNA]</scope>
    <source>
        <strain evidence="4 5">Pla22</strain>
    </source>
</reference>
<name>A0A5C5WSE1_9BACT</name>
<feature type="region of interest" description="Disordered" evidence="1">
    <location>
        <begin position="226"/>
        <end position="246"/>
    </location>
</feature>
<feature type="compositionally biased region" description="Polar residues" evidence="1">
    <location>
        <begin position="226"/>
        <end position="242"/>
    </location>
</feature>
<dbReference type="PANTHER" id="PTHR30029:SF2">
    <property type="entry name" value="STAGE V SPORULATION PROTEIN R"/>
    <property type="match status" value="1"/>
</dbReference>
<evidence type="ECO:0000256" key="1">
    <source>
        <dbReference type="SAM" id="MobiDB-lite"/>
    </source>
</evidence>
<dbReference type="Pfam" id="PF24755">
    <property type="entry name" value="SpoVR_C"/>
    <property type="match status" value="1"/>
</dbReference>
<dbReference type="InterPro" id="IPR057270">
    <property type="entry name" value="Ycgb-like"/>
</dbReference>
<dbReference type="PANTHER" id="PTHR30029">
    <property type="entry name" value="STAGE V SPORULATION PROTEIN R"/>
    <property type="match status" value="1"/>
</dbReference>
<comment type="caution">
    <text evidence="4">The sequence shown here is derived from an EMBL/GenBank/DDBJ whole genome shotgun (WGS) entry which is preliminary data.</text>
</comment>
<dbReference type="NCBIfam" id="NF008737">
    <property type="entry name" value="PRK11767.1"/>
    <property type="match status" value="1"/>
</dbReference>
<dbReference type="EMBL" id="SJPI01000001">
    <property type="protein sequence ID" value="TWT53410.1"/>
    <property type="molecule type" value="Genomic_DNA"/>
</dbReference>
<evidence type="ECO:0000313" key="5">
    <source>
        <dbReference type="Proteomes" id="UP000316598"/>
    </source>
</evidence>
<dbReference type="AlphaFoldDB" id="A0A5C5WSE1"/>
<evidence type="ECO:0000259" key="3">
    <source>
        <dbReference type="Pfam" id="PF24755"/>
    </source>
</evidence>
<feature type="domain" description="SpoVR-like C-terminal" evidence="3">
    <location>
        <begin position="453"/>
        <end position="507"/>
    </location>
</feature>
<protein>
    <submittedName>
        <fullName evidence="4">SpoVR family protein</fullName>
    </submittedName>
</protein>
<evidence type="ECO:0000259" key="2">
    <source>
        <dbReference type="Pfam" id="PF04293"/>
    </source>
</evidence>
<dbReference type="InterPro" id="IPR057008">
    <property type="entry name" value="SpoVR-like_C"/>
</dbReference>